<dbReference type="InterPro" id="IPR011600">
    <property type="entry name" value="Pept_C14_caspase"/>
</dbReference>
<evidence type="ECO:0000313" key="2">
    <source>
        <dbReference type="EMBL" id="MBL7255639.1"/>
    </source>
</evidence>
<proteinExistence type="predicted"/>
<organism evidence="2 3">
    <name type="scientific">Paractinoplanes lichenicola</name>
    <dbReference type="NCBI Taxonomy" id="2802976"/>
    <lineage>
        <taxon>Bacteria</taxon>
        <taxon>Bacillati</taxon>
        <taxon>Actinomycetota</taxon>
        <taxon>Actinomycetes</taxon>
        <taxon>Micromonosporales</taxon>
        <taxon>Micromonosporaceae</taxon>
        <taxon>Paractinoplanes</taxon>
    </lineage>
</organism>
<dbReference type="PROSITE" id="PS50104">
    <property type="entry name" value="TIR"/>
    <property type="match status" value="1"/>
</dbReference>
<dbReference type="Pfam" id="PF13676">
    <property type="entry name" value="TIR_2"/>
    <property type="match status" value="1"/>
</dbReference>
<dbReference type="EMBL" id="JAENHO010000004">
    <property type="protein sequence ID" value="MBL7255639.1"/>
    <property type="molecule type" value="Genomic_DNA"/>
</dbReference>
<protein>
    <submittedName>
        <fullName evidence="2">Caspase family protein</fullName>
    </submittedName>
</protein>
<feature type="domain" description="TIR" evidence="1">
    <location>
        <begin position="243"/>
        <end position="376"/>
    </location>
</feature>
<dbReference type="Gene3D" id="3.40.50.1460">
    <property type="match status" value="1"/>
</dbReference>
<comment type="caution">
    <text evidence="2">The sequence shown here is derived from an EMBL/GenBank/DDBJ whole genome shotgun (WGS) entry which is preliminary data.</text>
</comment>
<dbReference type="InterPro" id="IPR000157">
    <property type="entry name" value="TIR_dom"/>
</dbReference>
<name>A0ABS1VLN6_9ACTN</name>
<dbReference type="InterPro" id="IPR035897">
    <property type="entry name" value="Toll_tir_struct_dom_sf"/>
</dbReference>
<dbReference type="Proteomes" id="UP000598996">
    <property type="component" value="Unassembled WGS sequence"/>
</dbReference>
<sequence length="383" mass="41265">MTSLDDTHALVVGIADYERFPALPAAVRADARAMRDVLTDPDHGGYPAARVTLLLDQEATRDAITSALHRLAGAARPGSTVLLYFSGHAIGNFLFPIDADPRRLPRTAISGGSLGATLEAVPATDVLVILDCCHSAGAGPDASFFKRLASGRAIMAASREDELSYVLPGHAHSLFTEHLLAGLRGGVTGGDGLIRVLDLFEFVQPRVTRDQPAQHPVFKARLEQNFPIARHAAAPAPAPSDGFPYDAYISYADRTSDADWVWEVLVPRLEREGLRLAVSGASGDPGVPHIVNAERGIRAAKRTVIVLSPTYLADNTADFENVLAQSLGVREGAYRVLPILIVPTDDLPVRLELLTTLDLADPRRAPRDFVRLIEALRAPLPRR</sequence>
<dbReference type="InterPro" id="IPR029030">
    <property type="entry name" value="Caspase-like_dom_sf"/>
</dbReference>
<evidence type="ECO:0000313" key="3">
    <source>
        <dbReference type="Proteomes" id="UP000598996"/>
    </source>
</evidence>
<dbReference type="SMART" id="SM00255">
    <property type="entry name" value="TIR"/>
    <property type="match status" value="1"/>
</dbReference>
<reference evidence="2 3" key="1">
    <citation type="submission" date="2021-01" db="EMBL/GenBank/DDBJ databases">
        <title>Actinoplanes sp. nov. LDG1-01 isolated from lichen.</title>
        <authorList>
            <person name="Saeng-In P."/>
            <person name="Phongsopitanun W."/>
            <person name="Kanchanasin P."/>
            <person name="Yuki M."/>
            <person name="Kudo T."/>
            <person name="Ohkuma M."/>
            <person name="Tanasupawat S."/>
        </authorList>
    </citation>
    <scope>NUCLEOTIDE SEQUENCE [LARGE SCALE GENOMIC DNA]</scope>
    <source>
        <strain evidence="2 3">LDG1-01</strain>
    </source>
</reference>
<dbReference type="InterPro" id="IPR052039">
    <property type="entry name" value="Caspase-related_regulators"/>
</dbReference>
<dbReference type="PANTHER" id="PTHR22576:SF37">
    <property type="entry name" value="MUCOSA-ASSOCIATED LYMPHOID TISSUE LYMPHOMA TRANSLOCATION PROTEIN 1"/>
    <property type="match status" value="1"/>
</dbReference>
<dbReference type="SUPFAM" id="SSF52129">
    <property type="entry name" value="Caspase-like"/>
    <property type="match status" value="1"/>
</dbReference>
<keyword evidence="3" id="KW-1185">Reference proteome</keyword>
<dbReference type="Gene3D" id="3.40.50.10140">
    <property type="entry name" value="Toll/interleukin-1 receptor homology (TIR) domain"/>
    <property type="match status" value="1"/>
</dbReference>
<evidence type="ECO:0000259" key="1">
    <source>
        <dbReference type="PROSITE" id="PS50104"/>
    </source>
</evidence>
<accession>A0ABS1VLN6</accession>
<dbReference type="SUPFAM" id="SSF52200">
    <property type="entry name" value="Toll/Interleukin receptor TIR domain"/>
    <property type="match status" value="1"/>
</dbReference>
<dbReference type="PANTHER" id="PTHR22576">
    <property type="entry name" value="MUCOSA ASSOCIATED LYMPHOID TISSUE LYMPHOMA TRANSLOCATION PROTEIN 1/PARACASPASE"/>
    <property type="match status" value="1"/>
</dbReference>
<dbReference type="Pfam" id="PF00656">
    <property type="entry name" value="Peptidase_C14"/>
    <property type="match status" value="1"/>
</dbReference>
<gene>
    <name evidence="2" type="ORF">JKJ07_15145</name>
</gene>
<dbReference type="RefSeq" id="WP_202992151.1">
    <property type="nucleotide sequence ID" value="NZ_JAENHO010000004.1"/>
</dbReference>